<dbReference type="AlphaFoldDB" id="A0A1B1SB08"/>
<evidence type="ECO:0000256" key="3">
    <source>
        <dbReference type="ARBA" id="ARBA00022801"/>
    </source>
</evidence>
<dbReference type="PANTHER" id="PTHR43808:SF31">
    <property type="entry name" value="N-ACETYL-L-CITRULLINE DEACETYLASE"/>
    <property type="match status" value="1"/>
</dbReference>
<evidence type="ECO:0000256" key="4">
    <source>
        <dbReference type="ARBA" id="ARBA00022833"/>
    </source>
</evidence>
<dbReference type="InterPro" id="IPR050072">
    <property type="entry name" value="Peptidase_M20A"/>
</dbReference>
<evidence type="ECO:0000256" key="2">
    <source>
        <dbReference type="ARBA" id="ARBA00022723"/>
    </source>
</evidence>
<feature type="domain" description="Peptidase M20 dimerisation" evidence="6">
    <location>
        <begin position="172"/>
        <end position="269"/>
    </location>
</feature>
<keyword evidence="5" id="KW-0170">Cobalt</keyword>
<dbReference type="Gene3D" id="3.40.630.10">
    <property type="entry name" value="Zn peptidases"/>
    <property type="match status" value="1"/>
</dbReference>
<dbReference type="GO" id="GO:0008777">
    <property type="term" value="F:acetylornithine deacetylase activity"/>
    <property type="evidence" value="ECO:0007669"/>
    <property type="project" value="TreeGrafter"/>
</dbReference>
<dbReference type="SUPFAM" id="SSF53187">
    <property type="entry name" value="Zn-dependent exopeptidases"/>
    <property type="match status" value="1"/>
</dbReference>
<accession>A0A1B1SB08</accession>
<keyword evidence="8" id="KW-1185">Reference proteome</keyword>
<gene>
    <name evidence="7" type="ORF">A4V02_09880</name>
</gene>
<dbReference type="GO" id="GO:0046872">
    <property type="term" value="F:metal ion binding"/>
    <property type="evidence" value="ECO:0007669"/>
    <property type="project" value="UniProtKB-KW"/>
</dbReference>
<sequence length="359" mass="38979">MDEFDIDELYYMAVDLLRNLISTPSTSRNENAAADLVENCFANLGLKSSRHGNNVWAVVPGYDPCKPTILLNSHIDTVKPVAGWTRDPYSPEEDEDTGRLYGLGSNDAGASLVSLIAAFAYMAGRPRTYNLVMLASAEEEVSGRDGIESALKVMPKIDVAIVGEPTGMRPAIAEKGLMVLDGEVHGVAGHAARDEGVNAIYKAIDVIGILREMQFDKVSPTLGPVKISVTQIEAGTQHNVVPDICRFVVDVRTTDAYSNADTLEMMRARVPGCTLTPRSTRLNPSSIPAQHPIVERLVMMGLEPFGSPTLSDQALMPWPSVKCGPGDSARSHTPDEYILLSEIRGAIEIYTRILDTLRL</sequence>
<dbReference type="InterPro" id="IPR002933">
    <property type="entry name" value="Peptidase_M20"/>
</dbReference>
<comment type="cofactor">
    <cofactor evidence="1">
        <name>Zn(2+)</name>
        <dbReference type="ChEBI" id="CHEBI:29105"/>
    </cofactor>
</comment>
<evidence type="ECO:0000256" key="1">
    <source>
        <dbReference type="ARBA" id="ARBA00001947"/>
    </source>
</evidence>
<dbReference type="SUPFAM" id="SSF55031">
    <property type="entry name" value="Bacterial exopeptidase dimerisation domain"/>
    <property type="match status" value="1"/>
</dbReference>
<dbReference type="InterPro" id="IPR036264">
    <property type="entry name" value="Bact_exopeptidase_dim_dom"/>
</dbReference>
<dbReference type="OrthoDB" id="9792335at2"/>
<dbReference type="GeneID" id="65537176"/>
<accession>A0A1Z2XHJ8</accession>
<evidence type="ECO:0000313" key="7">
    <source>
        <dbReference type="EMBL" id="ANU63995.1"/>
    </source>
</evidence>
<dbReference type="KEGG" id="pary:A4V02_09880"/>
<dbReference type="InterPro" id="IPR011650">
    <property type="entry name" value="Peptidase_M20_dimer"/>
</dbReference>
<dbReference type="InterPro" id="IPR001261">
    <property type="entry name" value="ArgE/DapE_CS"/>
</dbReference>
<dbReference type="EMBL" id="CP015402">
    <property type="protein sequence ID" value="ANU63995.1"/>
    <property type="molecule type" value="Genomic_DNA"/>
</dbReference>
<proteinExistence type="predicted"/>
<dbReference type="Pfam" id="PF01546">
    <property type="entry name" value="Peptidase_M20"/>
    <property type="match status" value="1"/>
</dbReference>
<dbReference type="PANTHER" id="PTHR43808">
    <property type="entry name" value="ACETYLORNITHINE DEACETYLASE"/>
    <property type="match status" value="1"/>
</dbReference>
<keyword evidence="4" id="KW-0862">Zinc</keyword>
<dbReference type="RefSeq" id="WP_068961288.1">
    <property type="nucleotide sequence ID" value="NZ_CAJTAP010000033.1"/>
</dbReference>
<reference evidence="8" key="1">
    <citation type="submission" date="2016-04" db="EMBL/GenBank/DDBJ databases">
        <title>Complete Genome Sequences of Twelve Strains of a Stable Defined Moderately Diverse Mouse Microbiota 2 (sDMDMm2).</title>
        <authorList>
            <person name="Uchimura Y."/>
            <person name="Wyss M."/>
            <person name="Brugiroux S."/>
            <person name="Limenitakis J.P."/>
            <person name="Stecher B."/>
            <person name="McCoy K.D."/>
            <person name="Macpherson A.J."/>
        </authorList>
    </citation>
    <scope>NUCLEOTIDE SEQUENCE [LARGE SCALE GENOMIC DNA]</scope>
    <source>
        <strain evidence="8">YL27</strain>
    </source>
</reference>
<keyword evidence="3" id="KW-0378">Hydrolase</keyword>
<dbReference type="STRING" id="1796646.A4V02_09880"/>
<dbReference type="Proteomes" id="UP000186351">
    <property type="component" value="Chromosome"/>
</dbReference>
<organism evidence="7 8">
    <name type="scientific">Muribaculum intestinale</name>
    <dbReference type="NCBI Taxonomy" id="1796646"/>
    <lineage>
        <taxon>Bacteria</taxon>
        <taxon>Pseudomonadati</taxon>
        <taxon>Bacteroidota</taxon>
        <taxon>Bacteroidia</taxon>
        <taxon>Bacteroidales</taxon>
        <taxon>Muribaculaceae</taxon>
        <taxon>Muribaculum</taxon>
    </lineage>
</organism>
<name>A0A1B1SB08_9BACT</name>
<dbReference type="Pfam" id="PF07687">
    <property type="entry name" value="M20_dimer"/>
    <property type="match status" value="1"/>
</dbReference>
<evidence type="ECO:0000259" key="6">
    <source>
        <dbReference type="Pfam" id="PF07687"/>
    </source>
</evidence>
<evidence type="ECO:0000256" key="5">
    <source>
        <dbReference type="ARBA" id="ARBA00023285"/>
    </source>
</evidence>
<dbReference type="Gene3D" id="3.30.70.360">
    <property type="match status" value="1"/>
</dbReference>
<keyword evidence="2" id="KW-0479">Metal-binding</keyword>
<dbReference type="PROSITE" id="PS00758">
    <property type="entry name" value="ARGE_DAPE_CPG2_1"/>
    <property type="match status" value="1"/>
</dbReference>
<evidence type="ECO:0000313" key="8">
    <source>
        <dbReference type="Proteomes" id="UP000186351"/>
    </source>
</evidence>
<dbReference type="GO" id="GO:0006526">
    <property type="term" value="P:L-arginine biosynthetic process"/>
    <property type="evidence" value="ECO:0007669"/>
    <property type="project" value="TreeGrafter"/>
</dbReference>
<protein>
    <submittedName>
        <fullName evidence="7">Acetylornithine deacetylase</fullName>
    </submittedName>
</protein>
<dbReference type="CDD" id="cd05651">
    <property type="entry name" value="M20_ArgE_DapE-like"/>
    <property type="match status" value="1"/>
</dbReference>